<evidence type="ECO:0000313" key="1">
    <source>
        <dbReference type="EMBL" id="ALH81808.1"/>
    </source>
</evidence>
<accession>A0A0N9UEG4</accession>
<proteinExistence type="predicted"/>
<evidence type="ECO:0000313" key="2">
    <source>
        <dbReference type="Proteomes" id="UP000058074"/>
    </source>
</evidence>
<dbReference type="OrthoDB" id="9975679at2"/>
<dbReference type="RefSeq" id="WP_054588955.1">
    <property type="nucleotide sequence ID" value="NZ_CP012700.1"/>
</dbReference>
<reference evidence="1 2" key="1">
    <citation type="journal article" date="2015" name="Genome Announc.">
        <title>Complete Genome Sequence of Polypropylene Glycol- and Polyethylene Glycol-Degrading Sphingopyxis macrogoltabida Strain EY-1.</title>
        <authorList>
            <person name="Ohtsubo Y."/>
            <person name="Nagata Y."/>
            <person name="Numata M."/>
            <person name="Tsuchikane K."/>
            <person name="Hosoyama A."/>
            <person name="Yamazoe A."/>
            <person name="Tsuda M."/>
            <person name="Fujita N."/>
            <person name="Kawai F."/>
        </authorList>
    </citation>
    <scope>NUCLEOTIDE SEQUENCE [LARGE SCALE GENOMIC DNA]</scope>
    <source>
        <strain evidence="1 2">EY-1</strain>
    </source>
</reference>
<protein>
    <submittedName>
        <fullName evidence="1">Uncharacterized protein</fullName>
    </submittedName>
</protein>
<sequence>MNLVHRIISPDGKREVCVYKRIDGFFAYEEIFEAFDEIAGSYWSSGYQSGVFETEGAAMAEIAATTPWLRTGS</sequence>
<organism evidence="1 2">
    <name type="scientific">Sphingopyxis macrogoltabida</name>
    <name type="common">Sphingomonas macrogoltabidus</name>
    <dbReference type="NCBI Taxonomy" id="33050"/>
    <lineage>
        <taxon>Bacteria</taxon>
        <taxon>Pseudomonadati</taxon>
        <taxon>Pseudomonadota</taxon>
        <taxon>Alphaproteobacteria</taxon>
        <taxon>Sphingomonadales</taxon>
        <taxon>Sphingomonadaceae</taxon>
        <taxon>Sphingopyxis</taxon>
    </lineage>
</organism>
<dbReference type="KEGG" id="smag:AN936_16035"/>
<dbReference type="AlphaFoldDB" id="A0A0N9UEG4"/>
<dbReference type="EMBL" id="CP012700">
    <property type="protein sequence ID" value="ALH81808.1"/>
    <property type="molecule type" value="Genomic_DNA"/>
</dbReference>
<dbReference type="PATRIC" id="fig|33050.5.peg.3325"/>
<gene>
    <name evidence="1" type="ORF">AN936_16035</name>
</gene>
<name>A0A0N9UEG4_SPHMC</name>
<dbReference type="Proteomes" id="UP000058074">
    <property type="component" value="Chromosome"/>
</dbReference>